<dbReference type="InterPro" id="IPR036280">
    <property type="entry name" value="Multihaem_cyt_sf"/>
</dbReference>
<dbReference type="GO" id="GO:0009279">
    <property type="term" value="C:cell outer membrane"/>
    <property type="evidence" value="ECO:0007669"/>
    <property type="project" value="TreeGrafter"/>
</dbReference>
<organism evidence="5 6">
    <name type="scientific">Bryocella elongata</name>
    <dbReference type="NCBI Taxonomy" id="863522"/>
    <lineage>
        <taxon>Bacteria</taxon>
        <taxon>Pseudomonadati</taxon>
        <taxon>Acidobacteriota</taxon>
        <taxon>Terriglobia</taxon>
        <taxon>Terriglobales</taxon>
        <taxon>Acidobacteriaceae</taxon>
        <taxon>Bryocella</taxon>
    </lineage>
</organism>
<dbReference type="SUPFAM" id="SSF48695">
    <property type="entry name" value="Multiheme cytochromes"/>
    <property type="match status" value="1"/>
</dbReference>
<dbReference type="Gene3D" id="1.25.40.10">
    <property type="entry name" value="Tetratricopeptide repeat domain"/>
    <property type="match status" value="1"/>
</dbReference>
<proteinExistence type="predicted"/>
<keyword evidence="2 3" id="KW-0802">TPR repeat</keyword>
<sequence length="733" mass="82115">MLVWSSASRLRIAHAAEDPVTKQQTERKVYADGVRQTYLYIAAGASEAVYGKGKLALPGNAAIEGGDFIPSTAFPTAEYCGHCHQEAYAQWRQALHSNSFRTPFYRTSVNLLIHEKGIAFARHCDSCHNPIAVVSGSLDAHATADRSFDRDGLTCMTCHSIQQVDSKLGNGSYVLGVPAVMVDADGKRIPGMVPDAEILAHLDRHSQAVMQKIYQSPEFCSACHKANLPVMLNDYKWIRAFSAYDEWQGSKYSKQNPLVFYTADYTTCQGCHMKREAIMLREPGAKRGMFTSHRWLAGNTAVPFYMGFDEQLKRTTEFLQSGNFLNVDIFGMKTSGTDALQAPLGSVPFKVDPAKTLETYVVIQSKAIGHSLIPEVRDLYEAWVSFKVTDAKGKTVYESGYLRPDGTLEPGAHSFTNRPVNSAGDFVDNHRVWTIHSVAYDNSIPAGRSTLVRYRFRVPDGVQWPITVRAAVEYRHLRQSYLNNVLGEGHPAYPVVEVTSRSRVINAGDNSVTPALATDNPDWMRWNNLGISYLDQLQYAEAMDAFEHVTRLRPDYKDGFINLGLNDIEWEKYADARAPLEKALALAPHDARALYYLALVERRGHHPEQAIADLEEVLSQYPRARDALRELGISYYQQHRAEEAVATFKRLQNVDPDDLAAHYNLAVLYRRLGMKAEAQKESAQYAMKWIDPGAPTYSLEYLRKHPEISNESVPWHVHADDAHEMSTAKAGAQ</sequence>
<dbReference type="GO" id="GO:0046813">
    <property type="term" value="P:receptor-mediated virion attachment to host cell"/>
    <property type="evidence" value="ECO:0007669"/>
    <property type="project" value="TreeGrafter"/>
</dbReference>
<evidence type="ECO:0000256" key="1">
    <source>
        <dbReference type="ARBA" id="ARBA00022737"/>
    </source>
</evidence>
<accession>A0A1H5Z5M9</accession>
<evidence type="ECO:0000313" key="6">
    <source>
        <dbReference type="Proteomes" id="UP000236728"/>
    </source>
</evidence>
<feature type="domain" description="Cytochrome c-552/4" evidence="4">
    <location>
        <begin position="80"/>
        <end position="160"/>
    </location>
</feature>
<dbReference type="Pfam" id="PF14559">
    <property type="entry name" value="TPR_19"/>
    <property type="match status" value="1"/>
</dbReference>
<dbReference type="PANTHER" id="PTHR44858:SF1">
    <property type="entry name" value="UDP-N-ACETYLGLUCOSAMINE--PEPTIDE N-ACETYLGLUCOSAMINYLTRANSFERASE SPINDLY-RELATED"/>
    <property type="match status" value="1"/>
</dbReference>
<dbReference type="InterPro" id="IPR023155">
    <property type="entry name" value="Cyt_c-552/4"/>
</dbReference>
<dbReference type="InterPro" id="IPR050498">
    <property type="entry name" value="Ycf3"/>
</dbReference>
<dbReference type="SMART" id="SM00028">
    <property type="entry name" value="TPR"/>
    <property type="match status" value="4"/>
</dbReference>
<feature type="repeat" description="TPR" evidence="3">
    <location>
        <begin position="625"/>
        <end position="658"/>
    </location>
</feature>
<dbReference type="Pfam" id="PF13435">
    <property type="entry name" value="Cytochrome_C554"/>
    <property type="match status" value="1"/>
</dbReference>
<dbReference type="Proteomes" id="UP000236728">
    <property type="component" value="Unassembled WGS sequence"/>
</dbReference>
<dbReference type="RefSeq" id="WP_103933364.1">
    <property type="nucleotide sequence ID" value="NZ_FNVA01000004.1"/>
</dbReference>
<dbReference type="EMBL" id="FNVA01000004">
    <property type="protein sequence ID" value="SEG31320.1"/>
    <property type="molecule type" value="Genomic_DNA"/>
</dbReference>
<keyword evidence="1" id="KW-0677">Repeat</keyword>
<evidence type="ECO:0000313" key="5">
    <source>
        <dbReference type="EMBL" id="SEG31320.1"/>
    </source>
</evidence>
<evidence type="ECO:0000256" key="2">
    <source>
        <dbReference type="ARBA" id="ARBA00022803"/>
    </source>
</evidence>
<dbReference type="InterPro" id="IPR011990">
    <property type="entry name" value="TPR-like_helical_dom_sf"/>
</dbReference>
<keyword evidence="6" id="KW-1185">Reference proteome</keyword>
<dbReference type="SUPFAM" id="SSF48452">
    <property type="entry name" value="TPR-like"/>
    <property type="match status" value="1"/>
</dbReference>
<dbReference type="InterPro" id="IPR019734">
    <property type="entry name" value="TPR_rpt"/>
</dbReference>
<gene>
    <name evidence="5" type="ORF">SAMN05421819_2456</name>
</gene>
<dbReference type="PANTHER" id="PTHR44858">
    <property type="entry name" value="TETRATRICOPEPTIDE REPEAT PROTEIN 6"/>
    <property type="match status" value="1"/>
</dbReference>
<dbReference type="Pfam" id="PF13181">
    <property type="entry name" value="TPR_8"/>
    <property type="match status" value="1"/>
</dbReference>
<protein>
    <submittedName>
        <fullName evidence="5">Tetratricopeptide repeat-containing protein</fullName>
    </submittedName>
</protein>
<dbReference type="OrthoDB" id="9814800at2"/>
<dbReference type="PROSITE" id="PS50005">
    <property type="entry name" value="TPR"/>
    <property type="match status" value="2"/>
</dbReference>
<name>A0A1H5Z5M9_9BACT</name>
<evidence type="ECO:0000259" key="4">
    <source>
        <dbReference type="Pfam" id="PF13435"/>
    </source>
</evidence>
<reference evidence="5 6" key="1">
    <citation type="submission" date="2016-10" db="EMBL/GenBank/DDBJ databases">
        <authorList>
            <person name="de Groot N.N."/>
        </authorList>
    </citation>
    <scope>NUCLEOTIDE SEQUENCE [LARGE SCALE GENOMIC DNA]</scope>
    <source>
        <strain evidence="5 6">DSM 22489</strain>
    </source>
</reference>
<dbReference type="AlphaFoldDB" id="A0A1H5Z5M9"/>
<evidence type="ECO:0000256" key="3">
    <source>
        <dbReference type="PROSITE-ProRule" id="PRU00339"/>
    </source>
</evidence>
<feature type="repeat" description="TPR" evidence="3">
    <location>
        <begin position="523"/>
        <end position="556"/>
    </location>
</feature>
<dbReference type="Gene3D" id="1.10.1130.10">
    <property type="entry name" value="Flavocytochrome C3, Chain A"/>
    <property type="match status" value="1"/>
</dbReference>